<dbReference type="AlphaFoldDB" id="A0A1X0SC45"/>
<dbReference type="OMA" id="FLHFEFP"/>
<reference evidence="1 2" key="1">
    <citation type="journal article" date="2016" name="Proc. Natl. Acad. Sci. U.S.A.">
        <title>Lipid metabolic changes in an early divergent fungus govern the establishment of a mutualistic symbiosis with endobacteria.</title>
        <authorList>
            <person name="Lastovetsky O.A."/>
            <person name="Gaspar M.L."/>
            <person name="Mondo S.J."/>
            <person name="LaButti K.M."/>
            <person name="Sandor L."/>
            <person name="Grigoriev I.V."/>
            <person name="Henry S.A."/>
            <person name="Pawlowska T.E."/>
        </authorList>
    </citation>
    <scope>NUCLEOTIDE SEQUENCE [LARGE SCALE GENOMIC DNA]</scope>
    <source>
        <strain evidence="1 2">ATCC 11559</strain>
    </source>
</reference>
<proteinExistence type="predicted"/>
<name>A0A1X0SC45_RHIZD</name>
<gene>
    <name evidence="1" type="ORF">BCV71DRAFT_173191</name>
</gene>
<evidence type="ECO:0000313" key="1">
    <source>
        <dbReference type="EMBL" id="ORE21789.1"/>
    </source>
</evidence>
<evidence type="ECO:0000313" key="2">
    <source>
        <dbReference type="Proteomes" id="UP000242381"/>
    </source>
</evidence>
<organism evidence="1 2">
    <name type="scientific">Rhizopus microsporus</name>
    <dbReference type="NCBI Taxonomy" id="58291"/>
    <lineage>
        <taxon>Eukaryota</taxon>
        <taxon>Fungi</taxon>
        <taxon>Fungi incertae sedis</taxon>
        <taxon>Mucoromycota</taxon>
        <taxon>Mucoromycotina</taxon>
        <taxon>Mucoromycetes</taxon>
        <taxon>Mucorales</taxon>
        <taxon>Mucorineae</taxon>
        <taxon>Rhizopodaceae</taxon>
        <taxon>Rhizopus</taxon>
    </lineage>
</organism>
<dbReference type="VEuPathDB" id="FungiDB:BCV72DRAFT_310657"/>
<protein>
    <submittedName>
        <fullName evidence="1">Uncharacterized protein</fullName>
    </submittedName>
</protein>
<dbReference type="Proteomes" id="UP000242381">
    <property type="component" value="Unassembled WGS sequence"/>
</dbReference>
<accession>A0A1X0SC45</accession>
<sequence length="71" mass="8225">MTFLHFEFPNSINKLAIDFIPLLKLVWKGKETMKNVVKILNNRKRKIVELSTAVEDNPLVLLPSFVHNSYA</sequence>
<dbReference type="EMBL" id="KV921274">
    <property type="protein sequence ID" value="ORE21789.1"/>
    <property type="molecule type" value="Genomic_DNA"/>
</dbReference>